<keyword evidence="1" id="KW-1133">Transmembrane helix</keyword>
<dbReference type="Proteomes" id="UP000276133">
    <property type="component" value="Unassembled WGS sequence"/>
</dbReference>
<sequence>MKPSIKVIILTAFSNVMSKMTLLFSLVLFSLAIKVYILFSQRIVKYSLAKKVDFVGQINKSSN</sequence>
<keyword evidence="1" id="KW-0812">Transmembrane</keyword>
<reference evidence="2 3" key="1">
    <citation type="journal article" date="2018" name="Sci. Rep.">
        <title>Genomic signatures of local adaptation to the degree of environmental predictability in rotifers.</title>
        <authorList>
            <person name="Franch-Gras L."/>
            <person name="Hahn C."/>
            <person name="Garcia-Roger E.M."/>
            <person name="Carmona M.J."/>
            <person name="Serra M."/>
            <person name="Gomez A."/>
        </authorList>
    </citation>
    <scope>NUCLEOTIDE SEQUENCE [LARGE SCALE GENOMIC DNA]</scope>
    <source>
        <strain evidence="2">HYR1</strain>
    </source>
</reference>
<accession>A0A3M7RDX0</accession>
<evidence type="ECO:0000256" key="1">
    <source>
        <dbReference type="SAM" id="Phobius"/>
    </source>
</evidence>
<name>A0A3M7RDX0_BRAPC</name>
<protein>
    <submittedName>
        <fullName evidence="2">Uncharacterized protein</fullName>
    </submittedName>
</protein>
<comment type="caution">
    <text evidence="2">The sequence shown here is derived from an EMBL/GenBank/DDBJ whole genome shotgun (WGS) entry which is preliminary data.</text>
</comment>
<gene>
    <name evidence="2" type="ORF">BpHYR1_030078</name>
</gene>
<keyword evidence="3" id="KW-1185">Reference proteome</keyword>
<organism evidence="2 3">
    <name type="scientific">Brachionus plicatilis</name>
    <name type="common">Marine rotifer</name>
    <name type="synonym">Brachionus muelleri</name>
    <dbReference type="NCBI Taxonomy" id="10195"/>
    <lineage>
        <taxon>Eukaryota</taxon>
        <taxon>Metazoa</taxon>
        <taxon>Spiralia</taxon>
        <taxon>Gnathifera</taxon>
        <taxon>Rotifera</taxon>
        <taxon>Eurotatoria</taxon>
        <taxon>Monogononta</taxon>
        <taxon>Pseudotrocha</taxon>
        <taxon>Ploima</taxon>
        <taxon>Brachionidae</taxon>
        <taxon>Brachionus</taxon>
    </lineage>
</organism>
<dbReference type="AlphaFoldDB" id="A0A3M7RDX0"/>
<dbReference type="EMBL" id="REGN01003635">
    <property type="protein sequence ID" value="RNA21614.1"/>
    <property type="molecule type" value="Genomic_DNA"/>
</dbReference>
<evidence type="ECO:0000313" key="3">
    <source>
        <dbReference type="Proteomes" id="UP000276133"/>
    </source>
</evidence>
<keyword evidence="1" id="KW-0472">Membrane</keyword>
<feature type="transmembrane region" description="Helical" evidence="1">
    <location>
        <begin position="20"/>
        <end position="39"/>
    </location>
</feature>
<proteinExistence type="predicted"/>
<evidence type="ECO:0000313" key="2">
    <source>
        <dbReference type="EMBL" id="RNA21614.1"/>
    </source>
</evidence>